<dbReference type="EMBL" id="BQKI01000090">
    <property type="protein sequence ID" value="GJN36715.1"/>
    <property type="molecule type" value="Genomic_DNA"/>
</dbReference>
<name>A0AAV5FQF0_ELECO</name>
<accession>A0AAV5FQF0</accession>
<evidence type="ECO:0000313" key="1">
    <source>
        <dbReference type="EMBL" id="GJN36715.1"/>
    </source>
</evidence>
<reference evidence="1" key="2">
    <citation type="submission" date="2021-12" db="EMBL/GenBank/DDBJ databases">
        <title>Resequencing data analysis of finger millet.</title>
        <authorList>
            <person name="Hatakeyama M."/>
            <person name="Aluri S."/>
            <person name="Balachadran M.T."/>
            <person name="Sivarajan S.R."/>
            <person name="Poveda L."/>
            <person name="Shimizu-Inatsugi R."/>
            <person name="Schlapbach R."/>
            <person name="Sreeman S.M."/>
            <person name="Shimizu K.K."/>
        </authorList>
    </citation>
    <scope>NUCLEOTIDE SEQUENCE</scope>
</reference>
<keyword evidence="2" id="KW-1185">Reference proteome</keyword>
<proteinExistence type="predicted"/>
<dbReference type="Proteomes" id="UP001054889">
    <property type="component" value="Unassembled WGS sequence"/>
</dbReference>
<comment type="caution">
    <text evidence="1">The sequence shown here is derived from an EMBL/GenBank/DDBJ whole genome shotgun (WGS) entry which is preliminary data.</text>
</comment>
<reference evidence="1" key="1">
    <citation type="journal article" date="2018" name="DNA Res.">
        <title>Multiple hybrid de novo genome assembly of finger millet, an orphan allotetraploid crop.</title>
        <authorList>
            <person name="Hatakeyama M."/>
            <person name="Aluri S."/>
            <person name="Balachadran M.T."/>
            <person name="Sivarajan S.R."/>
            <person name="Patrignani A."/>
            <person name="Gruter S."/>
            <person name="Poveda L."/>
            <person name="Shimizu-Inatsugi R."/>
            <person name="Baeten J."/>
            <person name="Francoijs K.J."/>
            <person name="Nataraja K.N."/>
            <person name="Reddy Y.A.N."/>
            <person name="Phadnis S."/>
            <person name="Ravikumar R.L."/>
            <person name="Schlapbach R."/>
            <person name="Sreeman S.M."/>
            <person name="Shimizu K.K."/>
        </authorList>
    </citation>
    <scope>NUCLEOTIDE SEQUENCE</scope>
</reference>
<dbReference type="AlphaFoldDB" id="A0AAV5FQF0"/>
<sequence>MEQDIEELGVPLEGAGLQLDAWGVTCRCHHAERVGPGEHWSRSGKGGTPDLWHEVIEEESPAGVHAVFEAEEPRQASPPIEVDDRLRASRVALAPCLGGGRDSAAARWLGSWGRCRVGTR</sequence>
<protein>
    <submittedName>
        <fullName evidence="1">Uncharacterized protein</fullName>
    </submittedName>
</protein>
<gene>
    <name evidence="1" type="primary">gb25604</name>
    <name evidence="1" type="ORF">PR202_gb25604</name>
</gene>
<evidence type="ECO:0000313" key="2">
    <source>
        <dbReference type="Proteomes" id="UP001054889"/>
    </source>
</evidence>
<organism evidence="1 2">
    <name type="scientific">Eleusine coracana subsp. coracana</name>
    <dbReference type="NCBI Taxonomy" id="191504"/>
    <lineage>
        <taxon>Eukaryota</taxon>
        <taxon>Viridiplantae</taxon>
        <taxon>Streptophyta</taxon>
        <taxon>Embryophyta</taxon>
        <taxon>Tracheophyta</taxon>
        <taxon>Spermatophyta</taxon>
        <taxon>Magnoliopsida</taxon>
        <taxon>Liliopsida</taxon>
        <taxon>Poales</taxon>
        <taxon>Poaceae</taxon>
        <taxon>PACMAD clade</taxon>
        <taxon>Chloridoideae</taxon>
        <taxon>Cynodonteae</taxon>
        <taxon>Eleusininae</taxon>
        <taxon>Eleusine</taxon>
    </lineage>
</organism>